<feature type="compositionally biased region" description="Basic and acidic residues" evidence="1">
    <location>
        <begin position="126"/>
        <end position="135"/>
    </location>
</feature>
<dbReference type="InterPro" id="IPR005135">
    <property type="entry name" value="Endo/exonuclease/phosphatase"/>
</dbReference>
<organism evidence="4 5">
    <name type="scientific">Parvularcula mediterranea</name>
    <dbReference type="NCBI Taxonomy" id="2732508"/>
    <lineage>
        <taxon>Bacteria</taxon>
        <taxon>Pseudomonadati</taxon>
        <taxon>Pseudomonadota</taxon>
        <taxon>Alphaproteobacteria</taxon>
        <taxon>Parvularculales</taxon>
        <taxon>Parvularculaceae</taxon>
        <taxon>Parvularcula</taxon>
    </lineage>
</organism>
<protein>
    <submittedName>
        <fullName evidence="4">Endonuclease/exonuclease/phosphatase family protein</fullName>
    </submittedName>
</protein>
<proteinExistence type="predicted"/>
<accession>A0A7Y3W5F1</accession>
<feature type="region of interest" description="Disordered" evidence="1">
    <location>
        <begin position="117"/>
        <end position="138"/>
    </location>
</feature>
<dbReference type="AlphaFoldDB" id="A0A7Y3W5F1"/>
<dbReference type="InterPro" id="IPR036691">
    <property type="entry name" value="Endo/exonu/phosph_ase_sf"/>
</dbReference>
<dbReference type="PROSITE" id="PS51257">
    <property type="entry name" value="PROKAR_LIPOPROTEIN"/>
    <property type="match status" value="1"/>
</dbReference>
<keyword evidence="4" id="KW-0378">Hydrolase</keyword>
<dbReference type="GO" id="GO:0004519">
    <property type="term" value="F:endonuclease activity"/>
    <property type="evidence" value="ECO:0007669"/>
    <property type="project" value="UniProtKB-KW"/>
</dbReference>
<feature type="domain" description="Endonuclease/exonuclease/phosphatase" evidence="3">
    <location>
        <begin position="41"/>
        <end position="390"/>
    </location>
</feature>
<dbReference type="EMBL" id="JABFCX010000002">
    <property type="protein sequence ID" value="NNU16206.1"/>
    <property type="molecule type" value="Genomic_DNA"/>
</dbReference>
<keyword evidence="4" id="KW-0540">Nuclease</keyword>
<feature type="chain" id="PRO_5030620393" evidence="2">
    <location>
        <begin position="21"/>
        <end position="399"/>
    </location>
</feature>
<reference evidence="4 5" key="1">
    <citation type="submission" date="2020-05" db="EMBL/GenBank/DDBJ databases">
        <title>Parvularcula mediterraneae sp. nov., isolated from polypropylene straw from shallow seawater of the seashore of Laganas in Zakynthos island, Greece.</title>
        <authorList>
            <person name="Szabo I."/>
            <person name="Al-Omari J."/>
            <person name="Rado J."/>
            <person name="Szerdahelyi G.S."/>
        </authorList>
    </citation>
    <scope>NUCLEOTIDE SEQUENCE [LARGE SCALE GENOMIC DNA]</scope>
    <source>
        <strain evidence="4 5">ZS-1/3</strain>
    </source>
</reference>
<sequence length="399" mass="42778">MLSRLAAASILLLAAACGPAGEPPESNMSTEEAQSLLRVATFNVSLYRDEGGALLSDLQTDENPQLEAVRAIIDRVDPQILVLNEFDYEPSGETLDLFAEQLGLGYDYRLSLPSNTGVPSGADLDGDGRADHPQGSREYGNDAFGYGIHPGQYAIAILSKYPIDEEAVRTFRTLRWKDVPNNLLPTEFYSEEAQEVFRLSSKTHADVPVEVDGETIHMILAHPTPPGFDGPEDRNGRRNHDEIRLLTEYVGGAGWIVDDEGGVGGLSEDAKFFIAGDLNSDPADGDQLEGTEQKAISALIAHPRVQDALPASSGGTAASANQGGANEGQSGDPAYDTSDFSDRRVGNLRVDYVLPSSNLEVVGSGVFWPAPDEPGFELVGPGYPPVSSDHRLVWVDVAL</sequence>
<dbReference type="Proteomes" id="UP000536835">
    <property type="component" value="Unassembled WGS sequence"/>
</dbReference>
<keyword evidence="5" id="KW-1185">Reference proteome</keyword>
<evidence type="ECO:0000259" key="3">
    <source>
        <dbReference type="Pfam" id="PF03372"/>
    </source>
</evidence>
<evidence type="ECO:0000256" key="2">
    <source>
        <dbReference type="SAM" id="SignalP"/>
    </source>
</evidence>
<dbReference type="SUPFAM" id="SSF56219">
    <property type="entry name" value="DNase I-like"/>
    <property type="match status" value="1"/>
</dbReference>
<keyword evidence="2" id="KW-0732">Signal</keyword>
<dbReference type="Gene3D" id="3.60.10.10">
    <property type="entry name" value="Endonuclease/exonuclease/phosphatase"/>
    <property type="match status" value="1"/>
</dbReference>
<keyword evidence="4" id="KW-0255">Endonuclease</keyword>
<dbReference type="GO" id="GO:0004527">
    <property type="term" value="F:exonuclease activity"/>
    <property type="evidence" value="ECO:0007669"/>
    <property type="project" value="UniProtKB-KW"/>
</dbReference>
<name>A0A7Y3W5F1_9PROT</name>
<evidence type="ECO:0000313" key="5">
    <source>
        <dbReference type="Proteomes" id="UP000536835"/>
    </source>
</evidence>
<feature type="region of interest" description="Disordered" evidence="1">
    <location>
        <begin position="308"/>
        <end position="340"/>
    </location>
</feature>
<comment type="caution">
    <text evidence="4">The sequence shown here is derived from an EMBL/GenBank/DDBJ whole genome shotgun (WGS) entry which is preliminary data.</text>
</comment>
<feature type="compositionally biased region" description="Polar residues" evidence="1">
    <location>
        <begin position="313"/>
        <end position="329"/>
    </location>
</feature>
<feature type="signal peptide" evidence="2">
    <location>
        <begin position="1"/>
        <end position="20"/>
    </location>
</feature>
<gene>
    <name evidence="4" type="ORF">HK107_07720</name>
</gene>
<dbReference type="Pfam" id="PF03372">
    <property type="entry name" value="Exo_endo_phos"/>
    <property type="match status" value="1"/>
</dbReference>
<evidence type="ECO:0000313" key="4">
    <source>
        <dbReference type="EMBL" id="NNU16206.1"/>
    </source>
</evidence>
<keyword evidence="4" id="KW-0269">Exonuclease</keyword>
<evidence type="ECO:0000256" key="1">
    <source>
        <dbReference type="SAM" id="MobiDB-lite"/>
    </source>
</evidence>